<evidence type="ECO:0000313" key="2">
    <source>
        <dbReference type="EMBL" id="MBB3940082.1"/>
    </source>
</evidence>
<keyword evidence="1" id="KW-0732">Signal</keyword>
<dbReference type="GO" id="GO:0009279">
    <property type="term" value="C:cell outer membrane"/>
    <property type="evidence" value="ECO:0007669"/>
    <property type="project" value="TreeGrafter"/>
</dbReference>
<dbReference type="GO" id="GO:0009297">
    <property type="term" value="P:pilus assembly"/>
    <property type="evidence" value="ECO:0007669"/>
    <property type="project" value="InterPro"/>
</dbReference>
<dbReference type="PANTHER" id="PTHR30451:SF5">
    <property type="entry name" value="SLR0019 PROTEIN"/>
    <property type="match status" value="1"/>
</dbReference>
<organism evidence="2 3">
    <name type="scientific">Novosphingobium fluoreni</name>
    <dbReference type="NCBI Taxonomy" id="1391222"/>
    <lineage>
        <taxon>Bacteria</taxon>
        <taxon>Pseudomonadati</taxon>
        <taxon>Pseudomonadota</taxon>
        <taxon>Alphaproteobacteria</taxon>
        <taxon>Sphingomonadales</taxon>
        <taxon>Sphingomonadaceae</taxon>
        <taxon>Novosphingobium</taxon>
    </lineage>
</organism>
<dbReference type="Proteomes" id="UP000561459">
    <property type="component" value="Unassembled WGS sequence"/>
</dbReference>
<comment type="caution">
    <text evidence="2">The sequence shown here is derived from an EMBL/GenBank/DDBJ whole genome shotgun (WGS) entry which is preliminary data.</text>
</comment>
<dbReference type="EMBL" id="JACIDY010000003">
    <property type="protein sequence ID" value="MBB3940082.1"/>
    <property type="molecule type" value="Genomic_DNA"/>
</dbReference>
<keyword evidence="3" id="KW-1185">Reference proteome</keyword>
<dbReference type="PANTHER" id="PTHR30451">
    <property type="entry name" value="OUTER MEMBRANE USHER PROTEIN"/>
    <property type="match status" value="1"/>
</dbReference>
<evidence type="ECO:0000256" key="1">
    <source>
        <dbReference type="SAM" id="SignalP"/>
    </source>
</evidence>
<gene>
    <name evidence="2" type="ORF">GGR39_001732</name>
</gene>
<protein>
    <submittedName>
        <fullName evidence="2">Outer membrane usher protein</fullName>
    </submittedName>
</protein>
<dbReference type="RefSeq" id="WP_183616737.1">
    <property type="nucleotide sequence ID" value="NZ_JACIDY010000003.1"/>
</dbReference>
<name>A0A7W6FZE4_9SPHN</name>
<dbReference type="Gene3D" id="2.60.40.2610">
    <property type="entry name" value="Outer membrane usher protein FimD, plug domain"/>
    <property type="match status" value="1"/>
</dbReference>
<dbReference type="GO" id="GO:0015473">
    <property type="term" value="F:fimbrial usher porin activity"/>
    <property type="evidence" value="ECO:0007669"/>
    <property type="project" value="InterPro"/>
</dbReference>
<proteinExistence type="predicted"/>
<sequence>MPSARPLPRALPVTLAIAMLSAPAAQARDLPPPDLATEPAAQVYVQLVVNGREGEGLVPAQVQGAHIRIAASDLAAAGLTLGTTADDAALIDVSARTDIVTRYDPLLQRLSLTVPLDMLPGQTIAPPPRERVRATASTGAALNYNLYVQRSGDTAIASLFTEQRLFGSFGALSNTGVLRVRLAGDAPRSGYLRYDTRFRHVDQDSAMAVTVGDVVTAALPWSGSVRLGGVQVGRSFAARPDLVTTPLPRFAGEAAVPSAVDVFIDGYRQSSSTVQPGRFVLDGVPVVNGAGQATLVTTDAVGRQVATTIPFYVSATLLRAGLTDFSAEAGLLRRGYGLRSFGYGPAAASFVVRHGLNRQLTVSGHGEGAKGLALGGVGADWAPGLWGTAHLALSASQSDAGSGTALTLGYDYSGRRFTFAAEHRRVSGAFRDLGTFDLAAFNRVPLRASSSSRVVLGVQAGRWGSLGFSFIDARAREGSRVRLLSASWSLPVSERIFAFANADYDVRRHAASGQVRLVVPLGRASVSGGLSAQAGGALRADASVDLAVPTDGGWGGSGALAVDQRGSAYAQATGLYRSQTSQWEATAALAAGRSAVGGGVSGAVLAMDGGLFAANEAPSSFLVVDTGEAAGVPVTYENQIMGRTDAKGRLFVRDVTAWHPSRIAIDPISLDAGYVASRVETRVAVAEGAGAVLRMAVRRTRGGTARLVDAQGQPIAPGSTATLPNGRSLPVGWDGMLFLSDISGEALAVTVRQRGGGTCTARIAAPTTRPAMADLGEVPCR</sequence>
<dbReference type="InterPro" id="IPR042186">
    <property type="entry name" value="FimD_plug_dom"/>
</dbReference>
<dbReference type="Gene3D" id="2.60.40.3110">
    <property type="match status" value="1"/>
</dbReference>
<dbReference type="Pfam" id="PF00577">
    <property type="entry name" value="Usher"/>
    <property type="match status" value="1"/>
</dbReference>
<accession>A0A7W6FZE4</accession>
<dbReference type="InterPro" id="IPR000015">
    <property type="entry name" value="Fimb_usher"/>
</dbReference>
<feature type="signal peptide" evidence="1">
    <location>
        <begin position="1"/>
        <end position="27"/>
    </location>
</feature>
<reference evidence="2 3" key="1">
    <citation type="submission" date="2020-08" db="EMBL/GenBank/DDBJ databases">
        <title>Genomic Encyclopedia of Type Strains, Phase IV (KMG-IV): sequencing the most valuable type-strain genomes for metagenomic binning, comparative biology and taxonomic classification.</title>
        <authorList>
            <person name="Goeker M."/>
        </authorList>
    </citation>
    <scope>NUCLEOTIDE SEQUENCE [LARGE SCALE GENOMIC DNA]</scope>
    <source>
        <strain evidence="2 3">DSM 27568</strain>
    </source>
</reference>
<dbReference type="AlphaFoldDB" id="A0A7W6FZE4"/>
<evidence type="ECO:0000313" key="3">
    <source>
        <dbReference type="Proteomes" id="UP000561459"/>
    </source>
</evidence>
<feature type="chain" id="PRO_5030848312" evidence="1">
    <location>
        <begin position="28"/>
        <end position="781"/>
    </location>
</feature>